<evidence type="ECO:0000256" key="4">
    <source>
        <dbReference type="ARBA" id="ARBA00022692"/>
    </source>
</evidence>
<feature type="transmembrane region" description="Helical" evidence="8">
    <location>
        <begin position="607"/>
        <end position="629"/>
    </location>
</feature>
<keyword evidence="3" id="KW-1003">Cell membrane</keyword>
<dbReference type="PANTHER" id="PTHR33406:SF11">
    <property type="entry name" value="MEMBRANE PROTEIN SCO6666-RELATED"/>
    <property type="match status" value="1"/>
</dbReference>
<dbReference type="InterPro" id="IPR050545">
    <property type="entry name" value="Mycobact_MmpL"/>
</dbReference>
<feature type="domain" description="Membrane transport protein MMPL" evidence="9">
    <location>
        <begin position="411"/>
        <end position="676"/>
    </location>
</feature>
<evidence type="ECO:0000259" key="9">
    <source>
        <dbReference type="Pfam" id="PF03176"/>
    </source>
</evidence>
<feature type="transmembrane region" description="Helical" evidence="8">
    <location>
        <begin position="270"/>
        <end position="291"/>
    </location>
</feature>
<evidence type="ECO:0000256" key="1">
    <source>
        <dbReference type="ARBA" id="ARBA00004651"/>
    </source>
</evidence>
<comment type="subcellular location">
    <subcellularLocation>
        <location evidence="1">Cell membrane</location>
        <topology evidence="1">Multi-pass membrane protein</topology>
    </subcellularLocation>
</comment>
<dbReference type="RefSeq" id="WP_172271071.1">
    <property type="nucleotide sequence ID" value="NZ_JAXQPW010000004.1"/>
</dbReference>
<name>A0ABU5KBW8_9ACTN</name>
<feature type="transmembrane region" description="Helical" evidence="8">
    <location>
        <begin position="497"/>
        <end position="515"/>
    </location>
</feature>
<evidence type="ECO:0000256" key="7">
    <source>
        <dbReference type="SAM" id="MobiDB-lite"/>
    </source>
</evidence>
<dbReference type="Proteomes" id="UP001291999">
    <property type="component" value="Unassembled WGS sequence"/>
</dbReference>
<evidence type="ECO:0000256" key="6">
    <source>
        <dbReference type="ARBA" id="ARBA00023136"/>
    </source>
</evidence>
<feature type="transmembrane region" description="Helical" evidence="8">
    <location>
        <begin position="567"/>
        <end position="586"/>
    </location>
</feature>
<dbReference type="PANTHER" id="PTHR33406">
    <property type="entry name" value="MEMBRANE PROTEIN MJ1562-RELATED"/>
    <property type="match status" value="1"/>
</dbReference>
<organism evidence="10 11">
    <name type="scientific">Nocardioides renjunii</name>
    <dbReference type="NCBI Taxonomy" id="3095075"/>
    <lineage>
        <taxon>Bacteria</taxon>
        <taxon>Bacillati</taxon>
        <taxon>Actinomycetota</taxon>
        <taxon>Actinomycetes</taxon>
        <taxon>Propionibacteriales</taxon>
        <taxon>Nocardioidaceae</taxon>
        <taxon>Nocardioides</taxon>
    </lineage>
</organism>
<dbReference type="Gene3D" id="1.20.1640.10">
    <property type="entry name" value="Multidrug efflux transporter AcrB transmembrane domain"/>
    <property type="match status" value="2"/>
</dbReference>
<evidence type="ECO:0000256" key="8">
    <source>
        <dbReference type="SAM" id="Phobius"/>
    </source>
</evidence>
<keyword evidence="11" id="KW-1185">Reference proteome</keyword>
<dbReference type="InterPro" id="IPR004869">
    <property type="entry name" value="MMPL_dom"/>
</dbReference>
<feature type="transmembrane region" description="Helical" evidence="8">
    <location>
        <begin position="635"/>
        <end position="658"/>
    </location>
</feature>
<keyword evidence="5 8" id="KW-1133">Transmembrane helix</keyword>
<dbReference type="EMBL" id="JAXQPW010000004">
    <property type="protein sequence ID" value="MDZ5662381.1"/>
    <property type="molecule type" value="Genomic_DNA"/>
</dbReference>
<dbReference type="SUPFAM" id="SSF82866">
    <property type="entry name" value="Multidrug efflux transporter AcrB transmembrane domain"/>
    <property type="match status" value="2"/>
</dbReference>
<evidence type="ECO:0000256" key="2">
    <source>
        <dbReference type="ARBA" id="ARBA00010157"/>
    </source>
</evidence>
<gene>
    <name evidence="10" type="ORF">SFC79_11455</name>
</gene>
<comment type="caution">
    <text evidence="10">The sequence shown here is derived from an EMBL/GenBank/DDBJ whole genome shotgun (WGS) entry which is preliminary data.</text>
</comment>
<comment type="similarity">
    <text evidence="2">Belongs to the resistance-nodulation-cell division (RND) (TC 2.A.6) family. MmpL subfamily.</text>
</comment>
<feature type="transmembrane region" description="Helical" evidence="8">
    <location>
        <begin position="193"/>
        <end position="212"/>
    </location>
</feature>
<feature type="transmembrane region" description="Helical" evidence="8">
    <location>
        <begin position="297"/>
        <end position="321"/>
    </location>
</feature>
<evidence type="ECO:0000313" key="11">
    <source>
        <dbReference type="Proteomes" id="UP001291999"/>
    </source>
</evidence>
<feature type="transmembrane region" description="Helical" evidence="8">
    <location>
        <begin position="167"/>
        <end position="186"/>
    </location>
</feature>
<accession>A0ABU5KBW8</accession>
<feature type="transmembrane region" description="Helical" evidence="8">
    <location>
        <begin position="527"/>
        <end position="547"/>
    </location>
</feature>
<keyword evidence="4 8" id="KW-0812">Transmembrane</keyword>
<feature type="transmembrane region" description="Helical" evidence="8">
    <location>
        <begin position="351"/>
        <end position="369"/>
    </location>
</feature>
<proteinExistence type="inferred from homology"/>
<evidence type="ECO:0000313" key="10">
    <source>
        <dbReference type="EMBL" id="MDZ5662381.1"/>
    </source>
</evidence>
<keyword evidence="6 8" id="KW-0472">Membrane</keyword>
<evidence type="ECO:0000256" key="5">
    <source>
        <dbReference type="ARBA" id="ARBA00022989"/>
    </source>
</evidence>
<feature type="transmembrane region" description="Helical" evidence="8">
    <location>
        <begin position="218"/>
        <end position="242"/>
    </location>
</feature>
<feature type="domain" description="Membrane transport protein MMPL" evidence="9">
    <location>
        <begin position="52"/>
        <end position="352"/>
    </location>
</feature>
<dbReference type="Pfam" id="PF03176">
    <property type="entry name" value="MMPL"/>
    <property type="match status" value="2"/>
</dbReference>
<reference evidence="10 11" key="1">
    <citation type="submission" date="2023-11" db="EMBL/GenBank/DDBJ databases">
        <title>Novel species in genus Nocardioides.</title>
        <authorList>
            <person name="Zhou H."/>
        </authorList>
    </citation>
    <scope>NUCLEOTIDE SEQUENCE [LARGE SCALE GENOMIC DNA]</scope>
    <source>
        <strain evidence="10 11">S-58</strain>
    </source>
</reference>
<sequence>MDTRPSLPGRIIAILHSFPRRSLAAVLLFVALAGVVGGPVAGALDSDGGFAPADSDSTLALERLEEVTGVQPTAGILLLVDTPAGDASGVDEAVATLAAMDGMASAVPAGTAEDGSTALVAGTLDASAEEEAVAGEVLDEFEGVEGVTVGGPAVSGLQMGEQVEADLSRAELMALPILVLLSILVFGGRAALLPLMVGITTVLGTFLTLAGINQLYGLSVFALNLVIGLGLGLAIDYTLFLVSRYREELALQGPTAGAARTTMATAGRTVVYSAATVAVALATLTLFPLGFLRSMGLAGAAVAVVAAASALVIAPAAFGLWGSKLARRRRDGAAAEGRWYRFSHAVMRRPGAIAAATAAVMVVLAAPAVQAEFTPVDGSVIPEGLSSRTVGDALVEQYAGDGATPVTIAVSSTDDAAVAGLADAASDLPGVVADARVADLGDDVWQVDLAVAGDPAGADAQQVVDDVRLLAEDAGVDALVTGPAAEFTDQLQAIGDTLPLAIAVLVALTMLVLWLMTGSVVLPVKAVLMNLLTVGVSLGAIVFVYQAGRFTDLLGYTPNGGIELSNFLIAAAVVFALSTDYGVFLLGRIKESRDAGLSEREAIATGLGRTGGIVTAAAILLAVAIGAFSTSEITFMQQIGIATAIGVLVDAFVVRSLLVPSLMAMMGKWNWWSPMWLRRVHDRIGLSEGAPERGDDDEDRGRPVPAPELAGV</sequence>
<evidence type="ECO:0000256" key="3">
    <source>
        <dbReference type="ARBA" id="ARBA00022475"/>
    </source>
</evidence>
<protein>
    <submittedName>
        <fullName evidence="10">MMPL family transporter</fullName>
    </submittedName>
</protein>
<feature type="region of interest" description="Disordered" evidence="7">
    <location>
        <begin position="688"/>
        <end position="712"/>
    </location>
</feature>